<reference evidence="1" key="1">
    <citation type="submission" date="2021-03" db="EMBL/GenBank/DDBJ databases">
        <authorList>
            <consortium name="DOE Joint Genome Institute"/>
            <person name="Ahrendt S."/>
            <person name="Looney B.P."/>
            <person name="Miyauchi S."/>
            <person name="Morin E."/>
            <person name="Drula E."/>
            <person name="Courty P.E."/>
            <person name="Chicoki N."/>
            <person name="Fauchery L."/>
            <person name="Kohler A."/>
            <person name="Kuo A."/>
            <person name="Labutti K."/>
            <person name="Pangilinan J."/>
            <person name="Lipzen A."/>
            <person name="Riley R."/>
            <person name="Andreopoulos W."/>
            <person name="He G."/>
            <person name="Johnson J."/>
            <person name="Barry K.W."/>
            <person name="Grigoriev I.V."/>
            <person name="Nagy L."/>
            <person name="Hibbett D."/>
            <person name="Henrissat B."/>
            <person name="Matheny P.B."/>
            <person name="Labbe J."/>
            <person name="Martin F."/>
        </authorList>
    </citation>
    <scope>NUCLEOTIDE SEQUENCE</scope>
    <source>
        <strain evidence="1">HHB10654</strain>
    </source>
</reference>
<protein>
    <submittedName>
        <fullName evidence="1">Uncharacterized protein</fullName>
    </submittedName>
</protein>
<dbReference type="EMBL" id="MU277234">
    <property type="protein sequence ID" value="KAI0058571.1"/>
    <property type="molecule type" value="Genomic_DNA"/>
</dbReference>
<proteinExistence type="predicted"/>
<comment type="caution">
    <text evidence="1">The sequence shown here is derived from an EMBL/GenBank/DDBJ whole genome shotgun (WGS) entry which is preliminary data.</text>
</comment>
<sequence>MAIKDPFFPPLSWTLQTRRGRSRTSARTVSTEISGMRGRICHPLYRGARCHQRHQGARRPRIPPARLLRTLSSSLHNGPVDLAVPRSLHRSALPLVPIRPPRLEAERLRGASQGRNHRHRRLSEHRARRPSTGAWRATLPSSLHSCPCALPLHTPPFARSSRVRSPERRSAPLRAQRLSSVWSVTETRGD</sequence>
<gene>
    <name evidence="1" type="ORF">BV25DRAFT_1229845</name>
</gene>
<accession>A0ACB8SRN9</accession>
<reference evidence="1" key="2">
    <citation type="journal article" date="2022" name="New Phytol.">
        <title>Evolutionary transition to the ectomycorrhizal habit in the genomes of a hyperdiverse lineage of mushroom-forming fungi.</title>
        <authorList>
            <person name="Looney B."/>
            <person name="Miyauchi S."/>
            <person name="Morin E."/>
            <person name="Drula E."/>
            <person name="Courty P.E."/>
            <person name="Kohler A."/>
            <person name="Kuo A."/>
            <person name="LaButti K."/>
            <person name="Pangilinan J."/>
            <person name="Lipzen A."/>
            <person name="Riley R."/>
            <person name="Andreopoulos W."/>
            <person name="He G."/>
            <person name="Johnson J."/>
            <person name="Nolan M."/>
            <person name="Tritt A."/>
            <person name="Barry K.W."/>
            <person name="Grigoriev I.V."/>
            <person name="Nagy L.G."/>
            <person name="Hibbett D."/>
            <person name="Henrissat B."/>
            <person name="Matheny P.B."/>
            <person name="Labbe J."/>
            <person name="Martin F.M."/>
        </authorList>
    </citation>
    <scope>NUCLEOTIDE SEQUENCE</scope>
    <source>
        <strain evidence="1">HHB10654</strain>
    </source>
</reference>
<organism evidence="1 2">
    <name type="scientific">Artomyces pyxidatus</name>
    <dbReference type="NCBI Taxonomy" id="48021"/>
    <lineage>
        <taxon>Eukaryota</taxon>
        <taxon>Fungi</taxon>
        <taxon>Dikarya</taxon>
        <taxon>Basidiomycota</taxon>
        <taxon>Agaricomycotina</taxon>
        <taxon>Agaricomycetes</taxon>
        <taxon>Russulales</taxon>
        <taxon>Auriscalpiaceae</taxon>
        <taxon>Artomyces</taxon>
    </lineage>
</organism>
<evidence type="ECO:0000313" key="2">
    <source>
        <dbReference type="Proteomes" id="UP000814140"/>
    </source>
</evidence>
<dbReference type="Proteomes" id="UP000814140">
    <property type="component" value="Unassembled WGS sequence"/>
</dbReference>
<name>A0ACB8SRN9_9AGAM</name>
<evidence type="ECO:0000313" key="1">
    <source>
        <dbReference type="EMBL" id="KAI0058571.1"/>
    </source>
</evidence>
<keyword evidence="2" id="KW-1185">Reference proteome</keyword>